<dbReference type="EMBL" id="AEYI02001082">
    <property type="protein sequence ID" value="KFG41756.1"/>
    <property type="molecule type" value="Genomic_DNA"/>
</dbReference>
<keyword evidence="1" id="KW-0548">Nucleotidyltransferase</keyword>
<evidence type="ECO:0000313" key="2">
    <source>
        <dbReference type="Proteomes" id="UP000028828"/>
    </source>
</evidence>
<comment type="caution">
    <text evidence="1">The sequence shown here is derived from an EMBL/GenBank/DDBJ whole genome shotgun (WGS) entry which is preliminary data.</text>
</comment>
<reference evidence="1 2" key="1">
    <citation type="submission" date="2014-03" db="EMBL/GenBank/DDBJ databases">
        <authorList>
            <person name="Sibley D."/>
            <person name="Venepally P."/>
            <person name="Karamycheva S."/>
            <person name="Hadjithomas M."/>
            <person name="Khan A."/>
            <person name="Brunk B."/>
            <person name="Roos D."/>
            <person name="Caler E."/>
            <person name="Lorenzi H."/>
        </authorList>
    </citation>
    <scope>NUCLEOTIDE SEQUENCE [LARGE SCALE GENOMIC DNA]</scope>
    <source>
        <strain evidence="2">p89</strain>
    </source>
</reference>
<sequence>MCSLRFQALGRVTRTPRIFCLCKRPVRGCLPFCGCILSWDSGTAIYGISFVTSRCPTVSSTTEATPASERKRTRNQIPIFSVRRPGCTRLRISSQTGQMKDLEETERSDGECRRYPDWQIASCAQSRLFLFVVPRPLRCTDKLLAFLLDRYHSLWSLSSFLSLSALYFVEAWCGVFSLTFL</sequence>
<dbReference type="Proteomes" id="UP000028828">
    <property type="component" value="Unassembled WGS sequence"/>
</dbReference>
<accession>A0A086KBI8</accession>
<dbReference type="EC" id="2.7.7.2" evidence="1"/>
<proteinExistence type="predicted"/>
<protein>
    <submittedName>
        <fullName evidence="1">Phosphoadenosine phosphosulfate reductase family protein</fullName>
        <ecNumber evidence="1">2.7.7.2</ecNumber>
    </submittedName>
</protein>
<gene>
    <name evidence="1" type="ORF">TGP89_214280B</name>
</gene>
<dbReference type="VEuPathDB" id="ToxoDB:TGP89_214280B"/>
<name>A0A086KBI8_TOXGO</name>
<dbReference type="GO" id="GO:0003919">
    <property type="term" value="F:FMN adenylyltransferase activity"/>
    <property type="evidence" value="ECO:0007669"/>
    <property type="project" value="UniProtKB-EC"/>
</dbReference>
<dbReference type="AlphaFoldDB" id="A0A086KBI8"/>
<keyword evidence="1" id="KW-0808">Transferase</keyword>
<organism evidence="1 2">
    <name type="scientific">Toxoplasma gondii p89</name>
    <dbReference type="NCBI Taxonomy" id="943119"/>
    <lineage>
        <taxon>Eukaryota</taxon>
        <taxon>Sar</taxon>
        <taxon>Alveolata</taxon>
        <taxon>Apicomplexa</taxon>
        <taxon>Conoidasida</taxon>
        <taxon>Coccidia</taxon>
        <taxon>Eucoccidiorida</taxon>
        <taxon>Eimeriorina</taxon>
        <taxon>Sarcocystidae</taxon>
        <taxon>Toxoplasma</taxon>
    </lineage>
</organism>
<evidence type="ECO:0000313" key="1">
    <source>
        <dbReference type="EMBL" id="KFG41756.1"/>
    </source>
</evidence>